<dbReference type="Proteomes" id="UP000664779">
    <property type="component" value="Unassembled WGS sequence"/>
</dbReference>
<dbReference type="RefSeq" id="WP_206942985.1">
    <property type="nucleotide sequence ID" value="NZ_JAFLNF010000007.1"/>
</dbReference>
<gene>
    <name evidence="1" type="ORF">J0X15_16480</name>
</gene>
<dbReference type="EMBL" id="JAFLNF010000007">
    <property type="protein sequence ID" value="MBO0346825.1"/>
    <property type="molecule type" value="Genomic_DNA"/>
</dbReference>
<name>A0A939EQ10_9HYPH</name>
<keyword evidence="2" id="KW-1185">Reference proteome</keyword>
<sequence>MLIWDFLQSAYDHARGRPKTAFPTRYHYVETLREALTARGLRLRRFGQHCLELSRPDRAERLIVVVRYTHERDLARLAKAARGSGTRIAYLLDDDLWAMLEDNKLTAEYRARLEHFLTRHFAALRPMLQQVIAPSRQILDRMADLPGIYMPPAHLEPSEDLSHFDGAGPVRVVFLGTSTHGADFGRIAPGLAVALKTNPQLHLTTLQGKRGSQLLPDGPQVTHLKDMFFAPFQTWLAEQRFHVALAPYQVNPVNNGRSNLKFHQHALVGAAGLYTETEPFAECVRNRENGLLLAHDADVWSSAVNDLALNLDKTRNLAAAGIADSRRVGDHEALASIWDELVG</sequence>
<evidence type="ECO:0000313" key="2">
    <source>
        <dbReference type="Proteomes" id="UP000664779"/>
    </source>
</evidence>
<protein>
    <submittedName>
        <fullName evidence="1">Uncharacterized protein</fullName>
    </submittedName>
</protein>
<accession>A0A939EQ10</accession>
<reference evidence="1" key="1">
    <citation type="submission" date="2021-03" db="EMBL/GenBank/DDBJ databases">
        <title>Roseibium sp. CAU 1637 isolated from Incheon.</title>
        <authorList>
            <person name="Kim W."/>
        </authorList>
    </citation>
    <scope>NUCLEOTIDE SEQUENCE</scope>
    <source>
        <strain evidence="1">CAU 1637</strain>
    </source>
</reference>
<evidence type="ECO:0000313" key="1">
    <source>
        <dbReference type="EMBL" id="MBO0346825.1"/>
    </source>
</evidence>
<organism evidence="1 2">
    <name type="scientific">Roseibium limicola</name>
    <dbReference type="NCBI Taxonomy" id="2816037"/>
    <lineage>
        <taxon>Bacteria</taxon>
        <taxon>Pseudomonadati</taxon>
        <taxon>Pseudomonadota</taxon>
        <taxon>Alphaproteobacteria</taxon>
        <taxon>Hyphomicrobiales</taxon>
        <taxon>Stappiaceae</taxon>
        <taxon>Roseibium</taxon>
    </lineage>
</organism>
<dbReference type="AlphaFoldDB" id="A0A939EQ10"/>
<proteinExistence type="predicted"/>
<comment type="caution">
    <text evidence="1">The sequence shown here is derived from an EMBL/GenBank/DDBJ whole genome shotgun (WGS) entry which is preliminary data.</text>
</comment>